<accession>A0AAV4IKV6</accession>
<comment type="caution">
    <text evidence="1">The sequence shown here is derived from an EMBL/GenBank/DDBJ whole genome shotgun (WGS) entry which is preliminary data.</text>
</comment>
<sequence length="101" mass="11378">MIRSKSTLRTPQTLKVIPDRQNYPRYGKFTFAREPAQVIDLGGSTESNGTQRSCTKIVDTEIYKPPILNWDSPPVQVVNHLAGLMGDFNSHHTESGYQDDN</sequence>
<organism evidence="1 2">
    <name type="scientific">Elysia marginata</name>
    <dbReference type="NCBI Taxonomy" id="1093978"/>
    <lineage>
        <taxon>Eukaryota</taxon>
        <taxon>Metazoa</taxon>
        <taxon>Spiralia</taxon>
        <taxon>Lophotrochozoa</taxon>
        <taxon>Mollusca</taxon>
        <taxon>Gastropoda</taxon>
        <taxon>Heterobranchia</taxon>
        <taxon>Euthyneura</taxon>
        <taxon>Panpulmonata</taxon>
        <taxon>Sacoglossa</taxon>
        <taxon>Placobranchoidea</taxon>
        <taxon>Plakobranchidae</taxon>
        <taxon>Elysia</taxon>
    </lineage>
</organism>
<evidence type="ECO:0000313" key="2">
    <source>
        <dbReference type="Proteomes" id="UP000762676"/>
    </source>
</evidence>
<proteinExistence type="predicted"/>
<gene>
    <name evidence="1" type="ORF">ElyMa_006659600</name>
</gene>
<dbReference type="EMBL" id="BMAT01013356">
    <property type="protein sequence ID" value="GFS10969.1"/>
    <property type="molecule type" value="Genomic_DNA"/>
</dbReference>
<evidence type="ECO:0000313" key="1">
    <source>
        <dbReference type="EMBL" id="GFS10969.1"/>
    </source>
</evidence>
<protein>
    <submittedName>
        <fullName evidence="1">Uncharacterized protein</fullName>
    </submittedName>
</protein>
<reference evidence="1 2" key="1">
    <citation type="journal article" date="2021" name="Elife">
        <title>Chloroplast acquisition without the gene transfer in kleptoplastic sea slugs, Plakobranchus ocellatus.</title>
        <authorList>
            <person name="Maeda T."/>
            <person name="Takahashi S."/>
            <person name="Yoshida T."/>
            <person name="Shimamura S."/>
            <person name="Takaki Y."/>
            <person name="Nagai Y."/>
            <person name="Toyoda A."/>
            <person name="Suzuki Y."/>
            <person name="Arimoto A."/>
            <person name="Ishii H."/>
            <person name="Satoh N."/>
            <person name="Nishiyama T."/>
            <person name="Hasebe M."/>
            <person name="Maruyama T."/>
            <person name="Minagawa J."/>
            <person name="Obokata J."/>
            <person name="Shigenobu S."/>
        </authorList>
    </citation>
    <scope>NUCLEOTIDE SEQUENCE [LARGE SCALE GENOMIC DNA]</scope>
</reference>
<keyword evidence="2" id="KW-1185">Reference proteome</keyword>
<dbReference type="AlphaFoldDB" id="A0AAV4IKV6"/>
<dbReference type="Proteomes" id="UP000762676">
    <property type="component" value="Unassembled WGS sequence"/>
</dbReference>
<name>A0AAV4IKV6_9GAST</name>